<gene>
    <name evidence="5" type="ORF">CCMP2556_LOCUS9620</name>
</gene>
<comment type="caution">
    <text evidence="5">The sequence shown here is derived from an EMBL/GenBank/DDBJ whole genome shotgun (WGS) entry which is preliminary data.</text>
</comment>
<dbReference type="SUPFAM" id="SSF52540">
    <property type="entry name" value="P-loop containing nucleoside triphosphate hydrolases"/>
    <property type="match status" value="2"/>
</dbReference>
<feature type="compositionally biased region" description="Basic and acidic residues" evidence="2">
    <location>
        <begin position="481"/>
        <end position="490"/>
    </location>
</feature>
<sequence length="1518" mass="164106">MLINGGTPLSPVPETNAGLHGAGDRRARAQLPPVLEGDVPDLSMSPVASSPSAPSAASLSAELGLRLEAALLPSDSESASESTVTSVSIADSAVTVSVGGRRKPEPHVQMTLSEGRKKSPRTSMLNKLKGNNLSRSSRTSLGTTSHAPSESAEDSRASTQPTGTLRRAASEPPRTGLLAGSAERAGSGSPPPSHGFHKQLSTNFEHATPPREKRRNTVVAIEKGKPTKTSPQPRPASSRESLSTSAPVPRLPSQRRRASQLEMFRKQRSTARHMPLALSEDAKDAFRRALLQGTHQLRCAKLGFVGPARAGKTSTLRALSGLPLRADEESTPGLACWALSQELLSAAPGHRWQLQDQSAVASTTRWDRAVAKYVADLVRPPSAGTDVVRPAATPQRPCTELDPSVMKRMPVDLIARRLGETVHGNPGQDEKTVVLEAYDFGGQDVYYAMHHLFLSDYGIYLACIDLSSLSAPESSDSLSSDLEKDEKETERSTQTWDALEWWLASIAVHAPNSPVAIVGTHDDCLPSTSRPRVHAEVHERITAFCKKLPELNEQLHINEQGQLCFFPMDNSGMDGGRSGGLLQKAVEEMVSKLLQGALGRAIPLRWSHFWAVLQRNGGNSGPLIKVEELVKRSARYGFESTQELQNWLRHFHGLGALLHFPEVEELRDLVCLKPSWVGDAAAAVLTAKDKVFQGCVKHVAELRERGMLHTQLLTAIWRQWPFARHHPQLVSLLQALDLLLAWGKDKQSQLQTPRGRQPATDVQKIYVVPSQLPLRPVRDAREGDEVASQDAAVLYFDFHGLLRRLLPTLIPRLLCSLSRVESGVQILSIYANYALFATSTLGQAQGDLVRSSGSRRTVSMMLVSVQPCGELLRCCLRPRRTTDARLSWKHVAWLLHNFREAVGAWMPRISFRAGIRCPSCVAGHAHVLELHNVLRDEDLAVCHRSGDLLEDLPSWLLDWRQHLQRTQPGSPRASLKVEEEEKMWTPRLHLEYLYASPLDVASLDVRAEIEALAQIAHVNLHVRTATTETLAEVWRTERGPSPRVLVLAAHCVLSGPARPSLLLEDTVGHAHVLGAPDLDELLALNGPEVAAGGKHGTPIFDVVVVDACHSEPLANRFVEGGATCAIGCAGEVFDAAAREFLRVFLRSLAAADGKTGSMSAAARGAFLAAQRAVRLSPQPGLRSEADHFCFVPAGGGDPRDSRLLPLAPSNPKAADTLFSHLPSPVEDFVGRGATIAAVASGFLGQRRVIWLHGKAGIGKSALLSEFCRFYAMPGDRLFSRTFRGPGDGAGPSEAEAAAGGRATQRGVQVLRVFGLGPEAVLERLRVALAEMPKGGGTPNPALFAEKLPSAAHATAGPPTLLALDGVEESLAQRDSKAGELWSFLGEALALSSPLRLLLASREPRYDAPLPGKVVAMEVPPLSREDACLLLARRAHRPLFPRDLDSTCRPGGDPLALSTRRRELLLRLAQHPLASVMGESPAEVIAAAAAITPQLPSLFAHPLLQEEVSDAREASSEQG</sequence>
<feature type="domain" description="CHAT" evidence="3">
    <location>
        <begin position="1005"/>
        <end position="1162"/>
    </location>
</feature>
<evidence type="ECO:0000256" key="1">
    <source>
        <dbReference type="ARBA" id="ARBA00022737"/>
    </source>
</evidence>
<evidence type="ECO:0008006" key="7">
    <source>
        <dbReference type="Google" id="ProtNLM"/>
    </source>
</evidence>
<dbReference type="Proteomes" id="UP001642484">
    <property type="component" value="Unassembled WGS sequence"/>
</dbReference>
<accession>A0ABP0J4S4</accession>
<evidence type="ECO:0000313" key="5">
    <source>
        <dbReference type="EMBL" id="CAK9009337.1"/>
    </source>
</evidence>
<evidence type="ECO:0000313" key="6">
    <source>
        <dbReference type="Proteomes" id="UP001642484"/>
    </source>
</evidence>
<organism evidence="5 6">
    <name type="scientific">Durusdinium trenchii</name>
    <dbReference type="NCBI Taxonomy" id="1381693"/>
    <lineage>
        <taxon>Eukaryota</taxon>
        <taxon>Sar</taxon>
        <taxon>Alveolata</taxon>
        <taxon>Dinophyceae</taxon>
        <taxon>Suessiales</taxon>
        <taxon>Symbiodiniaceae</taxon>
        <taxon>Durusdinium</taxon>
    </lineage>
</organism>
<feature type="region of interest" description="Disordered" evidence="2">
    <location>
        <begin position="1"/>
        <end position="59"/>
    </location>
</feature>
<dbReference type="Gene3D" id="3.30.70.1390">
    <property type="entry name" value="ROC domain from the Parkinson's disease-associated leucine-rich repeat kinase 2"/>
    <property type="match status" value="1"/>
</dbReference>
<dbReference type="Pfam" id="PF12770">
    <property type="entry name" value="CHAT"/>
    <property type="match status" value="1"/>
</dbReference>
<feature type="compositionally biased region" description="Low complexity" evidence="2">
    <location>
        <begin position="130"/>
        <end position="145"/>
    </location>
</feature>
<dbReference type="Gene3D" id="3.40.50.300">
    <property type="entry name" value="P-loop containing nucleotide triphosphate hydrolases"/>
    <property type="match status" value="2"/>
</dbReference>
<evidence type="ECO:0000256" key="2">
    <source>
        <dbReference type="SAM" id="MobiDB-lite"/>
    </source>
</evidence>
<evidence type="ECO:0000259" key="4">
    <source>
        <dbReference type="Pfam" id="PF16095"/>
    </source>
</evidence>
<dbReference type="InterPro" id="IPR032171">
    <property type="entry name" value="COR-A"/>
</dbReference>
<keyword evidence="1" id="KW-0677">Repeat</keyword>
<feature type="compositionally biased region" description="Low complexity" evidence="2">
    <location>
        <begin position="42"/>
        <end position="59"/>
    </location>
</feature>
<proteinExistence type="predicted"/>
<protein>
    <recommendedName>
        <fullName evidence="7">Non-specific serine/threonine protein kinase</fullName>
    </recommendedName>
</protein>
<feature type="domain" description="COR" evidence="4">
    <location>
        <begin position="606"/>
        <end position="748"/>
    </location>
</feature>
<feature type="compositionally biased region" description="Low complexity" evidence="2">
    <location>
        <begin position="471"/>
        <end position="480"/>
    </location>
</feature>
<name>A0ABP0J4S4_9DINO</name>
<dbReference type="EMBL" id="CAXAMN010004446">
    <property type="protein sequence ID" value="CAK9009337.1"/>
    <property type="molecule type" value="Genomic_DNA"/>
</dbReference>
<feature type="region of interest" description="Disordered" evidence="2">
    <location>
        <begin position="471"/>
        <end position="490"/>
    </location>
</feature>
<dbReference type="InterPro" id="IPR024983">
    <property type="entry name" value="CHAT_dom"/>
</dbReference>
<keyword evidence="6" id="KW-1185">Reference proteome</keyword>
<reference evidence="5 6" key="1">
    <citation type="submission" date="2024-02" db="EMBL/GenBank/DDBJ databases">
        <authorList>
            <person name="Chen Y."/>
            <person name="Shah S."/>
            <person name="Dougan E. K."/>
            <person name="Thang M."/>
            <person name="Chan C."/>
        </authorList>
    </citation>
    <scope>NUCLEOTIDE SEQUENCE [LARGE SCALE GENOMIC DNA]</scope>
</reference>
<evidence type="ECO:0000259" key="3">
    <source>
        <dbReference type="Pfam" id="PF12770"/>
    </source>
</evidence>
<feature type="region of interest" description="Disordered" evidence="2">
    <location>
        <begin position="97"/>
        <end position="259"/>
    </location>
</feature>
<dbReference type="InterPro" id="IPR027417">
    <property type="entry name" value="P-loop_NTPase"/>
</dbReference>
<dbReference type="Pfam" id="PF16095">
    <property type="entry name" value="COR-A"/>
    <property type="match status" value="1"/>
</dbReference>